<dbReference type="SUPFAM" id="SSF48498">
    <property type="entry name" value="Tetracyclin repressor-like, C-terminal domain"/>
    <property type="match status" value="1"/>
</dbReference>
<proteinExistence type="predicted"/>
<evidence type="ECO:0000313" key="7">
    <source>
        <dbReference type="EMBL" id="MBM7416571.1"/>
    </source>
</evidence>
<dbReference type="InterPro" id="IPR039538">
    <property type="entry name" value="BetI_C"/>
</dbReference>
<keyword evidence="1" id="KW-0678">Repressor</keyword>
<evidence type="ECO:0000259" key="6">
    <source>
        <dbReference type="PROSITE" id="PS50977"/>
    </source>
</evidence>
<organism evidence="7 8">
    <name type="scientific">Rhodococcoides corynebacterioides</name>
    <dbReference type="NCBI Taxonomy" id="53972"/>
    <lineage>
        <taxon>Bacteria</taxon>
        <taxon>Bacillati</taxon>
        <taxon>Actinomycetota</taxon>
        <taxon>Actinomycetes</taxon>
        <taxon>Mycobacteriales</taxon>
        <taxon>Nocardiaceae</taxon>
        <taxon>Rhodococcoides</taxon>
    </lineage>
</organism>
<evidence type="ECO:0000256" key="5">
    <source>
        <dbReference type="PROSITE-ProRule" id="PRU00335"/>
    </source>
</evidence>
<evidence type="ECO:0000256" key="1">
    <source>
        <dbReference type="ARBA" id="ARBA00022491"/>
    </source>
</evidence>
<keyword evidence="8" id="KW-1185">Reference proteome</keyword>
<evidence type="ECO:0000256" key="3">
    <source>
        <dbReference type="ARBA" id="ARBA00023125"/>
    </source>
</evidence>
<accession>A0ABS2KXM6</accession>
<dbReference type="Proteomes" id="UP000703038">
    <property type="component" value="Unassembled WGS sequence"/>
</dbReference>
<evidence type="ECO:0000256" key="4">
    <source>
        <dbReference type="ARBA" id="ARBA00023163"/>
    </source>
</evidence>
<dbReference type="InterPro" id="IPR036271">
    <property type="entry name" value="Tet_transcr_reg_TetR-rel_C_sf"/>
</dbReference>
<dbReference type="InterPro" id="IPR009057">
    <property type="entry name" value="Homeodomain-like_sf"/>
</dbReference>
<dbReference type="EMBL" id="JAFBBK010000001">
    <property type="protein sequence ID" value="MBM7416571.1"/>
    <property type="molecule type" value="Genomic_DNA"/>
</dbReference>
<dbReference type="InterPro" id="IPR001647">
    <property type="entry name" value="HTH_TetR"/>
</dbReference>
<feature type="domain" description="HTH tetR-type" evidence="6">
    <location>
        <begin position="8"/>
        <end position="68"/>
    </location>
</feature>
<reference evidence="7 8" key="1">
    <citation type="submission" date="2021-01" db="EMBL/GenBank/DDBJ databases">
        <title>Genomics of switchgrass bacterial isolates.</title>
        <authorList>
            <person name="Shade A."/>
        </authorList>
    </citation>
    <scope>NUCLEOTIDE SEQUENCE [LARGE SCALE GENOMIC DNA]</scope>
    <source>
        <strain evidence="7 8">PvP111</strain>
    </source>
</reference>
<gene>
    <name evidence="7" type="ORF">JOE42_003304</name>
</gene>
<keyword evidence="2" id="KW-0805">Transcription regulation</keyword>
<evidence type="ECO:0000256" key="2">
    <source>
        <dbReference type="ARBA" id="ARBA00023015"/>
    </source>
</evidence>
<dbReference type="PROSITE" id="PS50977">
    <property type="entry name" value="HTH_TETR_2"/>
    <property type="match status" value="1"/>
</dbReference>
<dbReference type="RefSeq" id="WP_204869350.1">
    <property type="nucleotide sequence ID" value="NZ_JAFBBK010000001.1"/>
</dbReference>
<sequence>MPKLIDHDQRRRDVADAAWRIIGRDGLLDLSVRNVAEEAGLATASLRRSFPTQDDLRAFCLEHAAERVVERLERIDPQLSPREYCEASLRELLPLTDESRLEMEVQMSLGALAFTNAAMRVAYDRAHQYLAAGCGRLVNLLAENDTDYAALSDRVPDAARRLHAFLDGLALHLVHAPHDENRAWAEAELAAHLDSLRAP</sequence>
<name>A0ABS2KXM6_9NOCA</name>
<dbReference type="Gene3D" id="1.10.357.10">
    <property type="entry name" value="Tetracycline Repressor, domain 2"/>
    <property type="match status" value="1"/>
</dbReference>
<comment type="caution">
    <text evidence="7">The sequence shown here is derived from an EMBL/GenBank/DDBJ whole genome shotgun (WGS) entry which is preliminary data.</text>
</comment>
<evidence type="ECO:0000313" key="8">
    <source>
        <dbReference type="Proteomes" id="UP000703038"/>
    </source>
</evidence>
<keyword evidence="4" id="KW-0804">Transcription</keyword>
<feature type="DNA-binding region" description="H-T-H motif" evidence="5">
    <location>
        <begin position="31"/>
        <end position="50"/>
    </location>
</feature>
<dbReference type="SUPFAM" id="SSF46689">
    <property type="entry name" value="Homeodomain-like"/>
    <property type="match status" value="1"/>
</dbReference>
<dbReference type="Pfam" id="PF00440">
    <property type="entry name" value="TetR_N"/>
    <property type="match status" value="1"/>
</dbReference>
<protein>
    <submittedName>
        <fullName evidence="7">AcrR family transcriptional regulator</fullName>
    </submittedName>
</protein>
<dbReference type="Pfam" id="PF13977">
    <property type="entry name" value="TetR_C_6"/>
    <property type="match status" value="1"/>
</dbReference>
<keyword evidence="3 5" id="KW-0238">DNA-binding</keyword>